<name>A0A0K2UTR6_LEPSM</name>
<accession>A0A0K2UTR6</accession>
<sequence length="63" mass="7128">LALRIQVVSVGRWIAYNGVWCIPILSSTPSCYRSLSSPRILLTLLRLSHCSISSDEFLNFFKV</sequence>
<dbReference type="AlphaFoldDB" id="A0A0K2UTR6"/>
<proteinExistence type="predicted"/>
<reference evidence="1" key="1">
    <citation type="submission" date="2014-05" db="EMBL/GenBank/DDBJ databases">
        <authorList>
            <person name="Chronopoulou M."/>
        </authorList>
    </citation>
    <scope>NUCLEOTIDE SEQUENCE</scope>
    <source>
        <tissue evidence="1">Whole organism</tissue>
    </source>
</reference>
<dbReference type="EMBL" id="HACA01024064">
    <property type="protein sequence ID" value="CDW41425.1"/>
    <property type="molecule type" value="Transcribed_RNA"/>
</dbReference>
<feature type="non-terminal residue" evidence="1">
    <location>
        <position position="1"/>
    </location>
</feature>
<protein>
    <submittedName>
        <fullName evidence="1">Uncharacterized protein</fullName>
    </submittedName>
</protein>
<evidence type="ECO:0000313" key="1">
    <source>
        <dbReference type="EMBL" id="CDW41425.1"/>
    </source>
</evidence>
<organism evidence="1">
    <name type="scientific">Lepeophtheirus salmonis</name>
    <name type="common">Salmon louse</name>
    <name type="synonym">Caligus salmonis</name>
    <dbReference type="NCBI Taxonomy" id="72036"/>
    <lineage>
        <taxon>Eukaryota</taxon>
        <taxon>Metazoa</taxon>
        <taxon>Ecdysozoa</taxon>
        <taxon>Arthropoda</taxon>
        <taxon>Crustacea</taxon>
        <taxon>Multicrustacea</taxon>
        <taxon>Hexanauplia</taxon>
        <taxon>Copepoda</taxon>
        <taxon>Siphonostomatoida</taxon>
        <taxon>Caligidae</taxon>
        <taxon>Lepeophtheirus</taxon>
    </lineage>
</organism>